<feature type="region of interest" description="Disordered" evidence="3">
    <location>
        <begin position="486"/>
        <end position="506"/>
    </location>
</feature>
<evidence type="ECO:0000259" key="4">
    <source>
        <dbReference type="PROSITE" id="PS50158"/>
    </source>
</evidence>
<proteinExistence type="predicted"/>
<keyword evidence="1" id="KW-0479">Metal-binding</keyword>
<feature type="region of interest" description="Disordered" evidence="3">
    <location>
        <begin position="1"/>
        <end position="43"/>
    </location>
</feature>
<dbReference type="GO" id="GO:0003676">
    <property type="term" value="F:nucleic acid binding"/>
    <property type="evidence" value="ECO:0007669"/>
    <property type="project" value="InterPro"/>
</dbReference>
<evidence type="ECO:0000313" key="6">
    <source>
        <dbReference type="Proteomes" id="UP000738325"/>
    </source>
</evidence>
<feature type="compositionally biased region" description="Low complexity" evidence="3">
    <location>
        <begin position="389"/>
        <end position="412"/>
    </location>
</feature>
<dbReference type="InterPro" id="IPR001878">
    <property type="entry name" value="Znf_CCHC"/>
</dbReference>
<organism evidence="5 6">
    <name type="scientific">Dissophora globulifera</name>
    <dbReference type="NCBI Taxonomy" id="979702"/>
    <lineage>
        <taxon>Eukaryota</taxon>
        <taxon>Fungi</taxon>
        <taxon>Fungi incertae sedis</taxon>
        <taxon>Mucoromycota</taxon>
        <taxon>Mortierellomycotina</taxon>
        <taxon>Mortierellomycetes</taxon>
        <taxon>Mortierellales</taxon>
        <taxon>Mortierellaceae</taxon>
        <taxon>Dissophora</taxon>
    </lineage>
</organism>
<dbReference type="EMBL" id="JAAAIP010001313">
    <property type="protein sequence ID" value="KAG0308040.1"/>
    <property type="molecule type" value="Genomic_DNA"/>
</dbReference>
<feature type="region of interest" description="Disordered" evidence="3">
    <location>
        <begin position="389"/>
        <end position="436"/>
    </location>
</feature>
<comment type="caution">
    <text evidence="5">The sequence shown here is derived from an EMBL/GenBank/DDBJ whole genome shotgun (WGS) entry which is preliminary data.</text>
</comment>
<protein>
    <recommendedName>
        <fullName evidence="4">CCHC-type domain-containing protein</fullName>
    </recommendedName>
</protein>
<dbReference type="SUPFAM" id="SSF54928">
    <property type="entry name" value="RNA-binding domain, RBD"/>
    <property type="match status" value="1"/>
</dbReference>
<dbReference type="Gene3D" id="3.30.70.330">
    <property type="match status" value="1"/>
</dbReference>
<feature type="domain" description="CCHC-type" evidence="4">
    <location>
        <begin position="322"/>
        <end position="335"/>
    </location>
</feature>
<evidence type="ECO:0000256" key="3">
    <source>
        <dbReference type="SAM" id="MobiDB-lite"/>
    </source>
</evidence>
<keyword evidence="2" id="KW-0175">Coiled coil</keyword>
<feature type="region of interest" description="Disordered" evidence="3">
    <location>
        <begin position="624"/>
        <end position="654"/>
    </location>
</feature>
<dbReference type="AlphaFoldDB" id="A0A9P6QZ52"/>
<dbReference type="Proteomes" id="UP000738325">
    <property type="component" value="Unassembled WGS sequence"/>
</dbReference>
<name>A0A9P6QZ52_9FUNG</name>
<gene>
    <name evidence="5" type="ORF">BGZ99_001296</name>
</gene>
<dbReference type="GO" id="GO:0008270">
    <property type="term" value="F:zinc ion binding"/>
    <property type="evidence" value="ECO:0007669"/>
    <property type="project" value="UniProtKB-KW"/>
</dbReference>
<keyword evidence="1" id="KW-0863">Zinc-finger</keyword>
<dbReference type="OrthoDB" id="2435970at2759"/>
<sequence>MLPPDNSMEDVDCSPIVDSQLPSGTSTVEASTETQFQSQPDPDFTMIERRRRYFLMIPTAAVSSNPKAGLRFLTEKIKASLAKTTIMFGQPIIRNFPQEGEDHEQRVIFEVASKDQMTAAFRAGFTTVDEAGKTDRTYFREYTEAAQTTQKEREVMLQHLAWNTTTNEIHAAMSQWGAVERVSAGFNKKKTMANATVTFAEASSVKLMIQENITYVAIGQDSAAVAQLGTKVIPIHRHLTKKLANLPEWFTPLDVLRLFEEISEDGPPIQSISMPVNPFTKRRRPEAYVYFESLPKWKAVENRVFTIGTKHTAWANPEKLTCRTCGSPDHLQKDCETLIRRRHITAIRRANSNAMNPAARPAGTAKPTVSARPALTGYRDALINKQINAKASTSTTKPTTSTTSASAKNHTTGTAQPAASAAKAITGPTPWQQAHEAIRQQVTALSNRVDTQLKAWQEQCRRINERMELMEQKIDNLPRLISQIFAPTQQTQSPTPPETEDSSMETEYLDSHTYSPIGNLGNVVNLGNIVYETPTPEQGMTRSPIVESTPAATHNTTETSTINKRVHSEMNHISTSDKTTNLRMKMNPEQAIGKLQLELGEAQARAASAEEQCRRLTAALEKSVQVGDQHLAPDLGGEEQSPEEEEYDTSDSDV</sequence>
<accession>A0A9P6QZ52</accession>
<dbReference type="PROSITE" id="PS50158">
    <property type="entry name" value="ZF_CCHC"/>
    <property type="match status" value="1"/>
</dbReference>
<feature type="compositionally biased region" description="Polar residues" evidence="3">
    <location>
        <begin position="20"/>
        <end position="40"/>
    </location>
</feature>
<evidence type="ECO:0000313" key="5">
    <source>
        <dbReference type="EMBL" id="KAG0308040.1"/>
    </source>
</evidence>
<reference evidence="5" key="1">
    <citation type="journal article" date="2020" name="Fungal Divers.">
        <title>Resolving the Mortierellaceae phylogeny through synthesis of multi-gene phylogenetics and phylogenomics.</title>
        <authorList>
            <person name="Vandepol N."/>
            <person name="Liber J."/>
            <person name="Desiro A."/>
            <person name="Na H."/>
            <person name="Kennedy M."/>
            <person name="Barry K."/>
            <person name="Grigoriev I.V."/>
            <person name="Miller A.N."/>
            <person name="O'Donnell K."/>
            <person name="Stajich J.E."/>
            <person name="Bonito G."/>
        </authorList>
    </citation>
    <scope>NUCLEOTIDE SEQUENCE</scope>
    <source>
        <strain evidence="5">REB-010B</strain>
    </source>
</reference>
<keyword evidence="6" id="KW-1185">Reference proteome</keyword>
<feature type="compositionally biased region" description="Acidic residues" evidence="3">
    <location>
        <begin position="636"/>
        <end position="654"/>
    </location>
</feature>
<dbReference type="InterPro" id="IPR012677">
    <property type="entry name" value="Nucleotide-bd_a/b_plait_sf"/>
</dbReference>
<feature type="coiled-coil region" evidence="2">
    <location>
        <begin position="592"/>
        <end position="619"/>
    </location>
</feature>
<evidence type="ECO:0000256" key="2">
    <source>
        <dbReference type="SAM" id="Coils"/>
    </source>
</evidence>
<evidence type="ECO:0000256" key="1">
    <source>
        <dbReference type="PROSITE-ProRule" id="PRU00047"/>
    </source>
</evidence>
<keyword evidence="1" id="KW-0862">Zinc</keyword>
<dbReference type="InterPro" id="IPR035979">
    <property type="entry name" value="RBD_domain_sf"/>
</dbReference>